<comment type="cofactor">
    <cofactor evidence="5">
        <name>Mg(2+)</name>
        <dbReference type="ChEBI" id="CHEBI:18420"/>
    </cofactor>
</comment>
<feature type="binding site" evidence="4">
    <location>
        <begin position="3"/>
        <end position="7"/>
    </location>
    <ligand>
        <name>ATP</name>
        <dbReference type="ChEBI" id="CHEBI:30616"/>
    </ligand>
</feature>
<dbReference type="PANTHER" id="PTHR23407">
    <property type="entry name" value="ATPASE INHIBITOR/5-FORMYLTETRAHYDROFOLATE CYCLO-LIGASE"/>
    <property type="match status" value="1"/>
</dbReference>
<dbReference type="AlphaFoldDB" id="A0A242A7L0"/>
<keyword evidence="5" id="KW-0460">Magnesium</keyword>
<dbReference type="Gene3D" id="3.40.50.10420">
    <property type="entry name" value="NagB/RpiA/CoA transferase-like"/>
    <property type="match status" value="1"/>
</dbReference>
<evidence type="ECO:0000313" key="7">
    <source>
        <dbReference type="Proteomes" id="UP000195043"/>
    </source>
</evidence>
<dbReference type="GO" id="GO:0035999">
    <property type="term" value="P:tetrahydrofolate interconversion"/>
    <property type="evidence" value="ECO:0007669"/>
    <property type="project" value="TreeGrafter"/>
</dbReference>
<dbReference type="GO" id="GO:0030272">
    <property type="term" value="F:5-formyltetrahydrofolate cyclo-ligase activity"/>
    <property type="evidence" value="ECO:0007669"/>
    <property type="project" value="UniProtKB-EC"/>
</dbReference>
<dbReference type="EMBL" id="NGKU01000001">
    <property type="protein sequence ID" value="OTN77037.1"/>
    <property type="molecule type" value="Genomic_DNA"/>
</dbReference>
<dbReference type="InterPro" id="IPR024185">
    <property type="entry name" value="FTHF_cligase-like_sf"/>
</dbReference>
<comment type="catalytic activity">
    <reaction evidence="5">
        <text>(6S)-5-formyl-5,6,7,8-tetrahydrofolate + ATP = (6R)-5,10-methenyltetrahydrofolate + ADP + phosphate</text>
        <dbReference type="Rhea" id="RHEA:10488"/>
        <dbReference type="ChEBI" id="CHEBI:30616"/>
        <dbReference type="ChEBI" id="CHEBI:43474"/>
        <dbReference type="ChEBI" id="CHEBI:57455"/>
        <dbReference type="ChEBI" id="CHEBI:57457"/>
        <dbReference type="ChEBI" id="CHEBI:456216"/>
        <dbReference type="EC" id="6.3.3.2"/>
    </reaction>
</comment>
<dbReference type="SUPFAM" id="SSF100950">
    <property type="entry name" value="NagB/RpiA/CoA transferase-like"/>
    <property type="match status" value="1"/>
</dbReference>
<evidence type="ECO:0000313" key="6">
    <source>
        <dbReference type="EMBL" id="OTN77037.1"/>
    </source>
</evidence>
<proteinExistence type="inferred from homology"/>
<dbReference type="GO" id="GO:0046872">
    <property type="term" value="F:metal ion binding"/>
    <property type="evidence" value="ECO:0007669"/>
    <property type="project" value="UniProtKB-KW"/>
</dbReference>
<evidence type="ECO:0000256" key="5">
    <source>
        <dbReference type="RuleBase" id="RU361279"/>
    </source>
</evidence>
<dbReference type="PIRSF" id="PIRSF006806">
    <property type="entry name" value="FTHF_cligase"/>
    <property type="match status" value="1"/>
</dbReference>
<organism evidence="6 7">
    <name type="scientific">Candidatus Enterococcus testudinis</name>
    <dbReference type="NCBI Taxonomy" id="1834191"/>
    <lineage>
        <taxon>Bacteria</taxon>
        <taxon>Bacillati</taxon>
        <taxon>Bacillota</taxon>
        <taxon>Bacilli</taxon>
        <taxon>Lactobacillales</taxon>
        <taxon>Enterococcaceae</taxon>
        <taxon>Enterococcus</taxon>
    </lineage>
</organism>
<feature type="binding site" evidence="4">
    <location>
        <begin position="127"/>
        <end position="135"/>
    </location>
    <ligand>
        <name>ATP</name>
        <dbReference type="ChEBI" id="CHEBI:30616"/>
    </ligand>
</feature>
<dbReference type="InterPro" id="IPR002698">
    <property type="entry name" value="FTHF_cligase"/>
</dbReference>
<accession>A0A242A7L0</accession>
<keyword evidence="5" id="KW-0479">Metal-binding</keyword>
<sequence>MEKAFLRKQMINTLEQLPKKRKQKKEGLILQLLFASQAWQQASSIGVIRSLPFEFDTEAIFVQAAKENKQIAVPKTVNHGLHFFEVDMHTRYQKSAFGVEEPISEIEAKHLDLVLVPGLIFSSTGYRIGFGGGYYDRFLATYSGETISLVFSEQINDQWQPEAFDIPVNKIITDSYDPSSKGAVQ</sequence>
<evidence type="ECO:0000256" key="2">
    <source>
        <dbReference type="ARBA" id="ARBA00022741"/>
    </source>
</evidence>
<dbReference type="NCBIfam" id="TIGR02727">
    <property type="entry name" value="MTHFS_bact"/>
    <property type="match status" value="1"/>
</dbReference>
<reference evidence="6 7" key="1">
    <citation type="submission" date="2017-05" db="EMBL/GenBank/DDBJ databases">
        <title>The Genome Sequence of Enterococcus sp. 8G7_MSG3316.</title>
        <authorList>
            <consortium name="The Broad Institute Genomics Platform"/>
            <consortium name="The Broad Institute Genomic Center for Infectious Diseases"/>
            <person name="Earl A."/>
            <person name="Manson A."/>
            <person name="Schwartman J."/>
            <person name="Gilmore M."/>
            <person name="Abouelleil A."/>
            <person name="Cao P."/>
            <person name="Chapman S."/>
            <person name="Cusick C."/>
            <person name="Shea T."/>
            <person name="Young S."/>
            <person name="Neafsey D."/>
            <person name="Nusbaum C."/>
            <person name="Birren B."/>
        </authorList>
    </citation>
    <scope>NUCLEOTIDE SEQUENCE [LARGE SCALE GENOMIC DNA]</scope>
    <source>
        <strain evidence="6 7">8G7_MSG3316</strain>
    </source>
</reference>
<dbReference type="Proteomes" id="UP000195043">
    <property type="component" value="Unassembled WGS sequence"/>
</dbReference>
<evidence type="ECO:0000256" key="1">
    <source>
        <dbReference type="ARBA" id="ARBA00010638"/>
    </source>
</evidence>
<dbReference type="InterPro" id="IPR037171">
    <property type="entry name" value="NagB/RpiA_transferase-like"/>
</dbReference>
<gene>
    <name evidence="6" type="ORF">A5886_002117</name>
</gene>
<keyword evidence="7" id="KW-1185">Reference proteome</keyword>
<dbReference type="GO" id="GO:0009396">
    <property type="term" value="P:folic acid-containing compound biosynthetic process"/>
    <property type="evidence" value="ECO:0007669"/>
    <property type="project" value="TreeGrafter"/>
</dbReference>
<feature type="binding site" evidence="4">
    <location>
        <position position="54"/>
    </location>
    <ligand>
        <name>substrate</name>
    </ligand>
</feature>
<dbReference type="STRING" id="1834191.A5886_002117"/>
<dbReference type="RefSeq" id="WP_086275109.1">
    <property type="nucleotide sequence ID" value="NZ_NGKU01000001.1"/>
</dbReference>
<dbReference type="EC" id="6.3.3.2" evidence="5"/>
<keyword evidence="2 4" id="KW-0547">Nucleotide-binding</keyword>
<dbReference type="GO" id="GO:0005524">
    <property type="term" value="F:ATP binding"/>
    <property type="evidence" value="ECO:0007669"/>
    <property type="project" value="UniProtKB-KW"/>
</dbReference>
<comment type="caution">
    <text evidence="6">The sequence shown here is derived from an EMBL/GenBank/DDBJ whole genome shotgun (WGS) entry which is preliminary data.</text>
</comment>
<keyword evidence="6" id="KW-0436">Ligase</keyword>
<dbReference type="PANTHER" id="PTHR23407:SF1">
    <property type="entry name" value="5-FORMYLTETRAHYDROFOLATE CYCLO-LIGASE"/>
    <property type="match status" value="1"/>
</dbReference>
<keyword evidence="3 4" id="KW-0067">ATP-binding</keyword>
<evidence type="ECO:0000256" key="4">
    <source>
        <dbReference type="PIRSR" id="PIRSR006806-1"/>
    </source>
</evidence>
<comment type="similarity">
    <text evidence="1 5">Belongs to the 5-formyltetrahydrofolate cyclo-ligase family.</text>
</comment>
<dbReference type="Pfam" id="PF01812">
    <property type="entry name" value="5-FTHF_cyc-lig"/>
    <property type="match status" value="1"/>
</dbReference>
<name>A0A242A7L0_9ENTE</name>
<dbReference type="OrthoDB" id="9801938at2"/>
<protein>
    <recommendedName>
        <fullName evidence="5">5-formyltetrahydrofolate cyclo-ligase</fullName>
        <ecNumber evidence="5">6.3.3.2</ecNumber>
    </recommendedName>
</protein>
<evidence type="ECO:0000256" key="3">
    <source>
        <dbReference type="ARBA" id="ARBA00022840"/>
    </source>
</evidence>